<dbReference type="PANTHER" id="PTHR43669">
    <property type="entry name" value="5-KETO-D-GLUCONATE 5-REDUCTASE"/>
    <property type="match status" value="1"/>
</dbReference>
<evidence type="ECO:0000313" key="4">
    <source>
        <dbReference type="Proteomes" id="UP000305539"/>
    </source>
</evidence>
<dbReference type="GO" id="GO:0016491">
    <property type="term" value="F:oxidoreductase activity"/>
    <property type="evidence" value="ECO:0007669"/>
    <property type="project" value="UniProtKB-KW"/>
</dbReference>
<sequence length="59" mass="5615">MSSSNTKLNGKVAVVTGAASGIGKEIAFTLSKAGAAVAIADLNLAGAQAVADEIKQAGG</sequence>
<dbReference type="InterPro" id="IPR036291">
    <property type="entry name" value="NAD(P)-bd_dom_sf"/>
</dbReference>
<comment type="similarity">
    <text evidence="1">Belongs to the short-chain dehydrogenases/reductases (SDR) family.</text>
</comment>
<comment type="caution">
    <text evidence="3">The sequence shown here is derived from an EMBL/GenBank/DDBJ whole genome shotgun (WGS) entry which is preliminary data.</text>
</comment>
<evidence type="ECO:0000256" key="2">
    <source>
        <dbReference type="ARBA" id="ARBA00023002"/>
    </source>
</evidence>
<dbReference type="Pfam" id="PF00106">
    <property type="entry name" value="adh_short"/>
    <property type="match status" value="1"/>
</dbReference>
<dbReference type="Proteomes" id="UP000305539">
    <property type="component" value="Unassembled WGS sequence"/>
</dbReference>
<organism evidence="3 4">
    <name type="scientific">Trinickia terrae</name>
    <dbReference type="NCBI Taxonomy" id="2571161"/>
    <lineage>
        <taxon>Bacteria</taxon>
        <taxon>Pseudomonadati</taxon>
        <taxon>Pseudomonadota</taxon>
        <taxon>Betaproteobacteria</taxon>
        <taxon>Burkholderiales</taxon>
        <taxon>Burkholderiaceae</taxon>
        <taxon>Trinickia</taxon>
    </lineage>
</organism>
<dbReference type="RefSeq" id="WP_136899600.1">
    <property type="nucleotide sequence ID" value="NZ_SWJE01000033.1"/>
</dbReference>
<proteinExistence type="inferred from homology"/>
<protein>
    <submittedName>
        <fullName evidence="3">SDR family NAD(P)-dependent oxidoreductase</fullName>
    </submittedName>
</protein>
<dbReference type="InterPro" id="IPR002347">
    <property type="entry name" value="SDR_fam"/>
</dbReference>
<accession>A0A4U1HFQ1</accession>
<reference evidence="3 4" key="1">
    <citation type="submission" date="2019-04" db="EMBL/GenBank/DDBJ databases">
        <title>Trinickia sp. 7GSK02, isolated from subtropical forest soil.</title>
        <authorList>
            <person name="Gao Z.-H."/>
            <person name="Qiu L.-H."/>
        </authorList>
    </citation>
    <scope>NUCLEOTIDE SEQUENCE [LARGE SCALE GENOMIC DNA]</scope>
    <source>
        <strain evidence="3 4">7GSK02</strain>
    </source>
</reference>
<dbReference type="AlphaFoldDB" id="A0A4U1HFQ1"/>
<dbReference type="EMBL" id="SWJE01000033">
    <property type="protein sequence ID" value="TKC77286.1"/>
    <property type="molecule type" value="Genomic_DNA"/>
</dbReference>
<gene>
    <name evidence="3" type="ORF">FAZ69_32820</name>
</gene>
<keyword evidence="2" id="KW-0560">Oxidoreductase</keyword>
<evidence type="ECO:0000256" key="1">
    <source>
        <dbReference type="ARBA" id="ARBA00006484"/>
    </source>
</evidence>
<name>A0A4U1HFQ1_9BURK</name>
<dbReference type="Gene3D" id="3.40.50.720">
    <property type="entry name" value="NAD(P)-binding Rossmann-like Domain"/>
    <property type="match status" value="1"/>
</dbReference>
<keyword evidence="4" id="KW-1185">Reference proteome</keyword>
<dbReference type="PANTHER" id="PTHR43669:SF14">
    <property type="entry name" value="OXIDOREDUCTASE"/>
    <property type="match status" value="1"/>
</dbReference>
<dbReference type="SUPFAM" id="SSF51735">
    <property type="entry name" value="NAD(P)-binding Rossmann-fold domains"/>
    <property type="match status" value="1"/>
</dbReference>
<dbReference type="OrthoDB" id="9026288at2"/>
<evidence type="ECO:0000313" key="3">
    <source>
        <dbReference type="EMBL" id="TKC77286.1"/>
    </source>
</evidence>
<feature type="non-terminal residue" evidence="3">
    <location>
        <position position="59"/>
    </location>
</feature>